<dbReference type="Proteomes" id="UP000224006">
    <property type="component" value="Chromosome IV"/>
</dbReference>
<feature type="compositionally biased region" description="Basic and acidic residues" evidence="1">
    <location>
        <begin position="417"/>
        <end position="430"/>
    </location>
</feature>
<sequence length="800" mass="87110">MRLRLLARVLRVDKGTPERARRSGSYLAPQNPLIAAGRVCPLVLNALSLQSSAEFQVLLSKQRGLKKQLDALENEEKGLEPELMAEYKRVLQNFIHENSRCVDLFLDTQAGNRMLRERTSEYVELNPGLDIEQAEREARLDFREVNEVHLSEKLTHTFEEMKKCYRLRYVLGRLNVMYELLKIEEQYRVLVSQGKVHPRQTIRRLQVAPATRRKRRPRKYLQAGENYLQRDRLRPQQPVRRLGQRGASLASGEGTTRSDPNSSGSALKRYSSANGCLIEHSFQRRATLRETARRPPSLLENSATLVLDSAVRGTPCRSEASQIAACSSLLSPLAEGAGASRLPLVPEDTVGAPPGASCELTPHDAATTVCPSSQGNRQASQYNSPSSKDLNKSPRGRMAIASPRSFPGVVSSDEQTDDGHSITHLEDRRHAPSFAYEGGRTCTDERCELPVEDPGGAVRSAEGSQHPAAHVLTSPSSAAPLPRSLLKETNGICPYRGLPRHVAPYELSVKHSTSESNEKAKADGLSSKSRTPSATTGGDCKSADGSIPREHSAGLYYHSDARAEGVCGGASTSQRMAESTVELSRLASVQAPPFGIPQLMIPQFSADQAVLWPSVCGVQVPAAQIRKSATERTAVGRRDSTEIQCIEQVSGVPVYLKDQDQTNDSVILTPALMQCSGAIQATPLRTCPGSPHSRHGVLTTAAGRNVLEDSGGTSSTDHVPTAVGPFQAESNGSCNADAQLGRWLLSSTHGRHHINAKIQMESERGTAEYGTTNPAPQKHESVGYDRTAELVWRVDTSGID</sequence>
<accession>A0A2A9MF66</accession>
<evidence type="ECO:0000313" key="3">
    <source>
        <dbReference type="Proteomes" id="UP000224006"/>
    </source>
</evidence>
<feature type="compositionally biased region" description="Basic and acidic residues" evidence="1">
    <location>
        <begin position="509"/>
        <end position="522"/>
    </location>
</feature>
<reference evidence="2 3" key="1">
    <citation type="submission" date="2017-09" db="EMBL/GenBank/DDBJ databases">
        <title>Genome sequencing of Besnoitia besnoiti strain Bb-Ger1.</title>
        <authorList>
            <person name="Schares G."/>
            <person name="Venepally P."/>
            <person name="Lorenzi H.A."/>
        </authorList>
    </citation>
    <scope>NUCLEOTIDE SEQUENCE [LARGE SCALE GENOMIC DNA]</scope>
    <source>
        <strain evidence="2 3">Bb-Ger1</strain>
    </source>
</reference>
<dbReference type="OrthoDB" id="333409at2759"/>
<feature type="compositionally biased region" description="Polar residues" evidence="1">
    <location>
        <begin position="526"/>
        <end position="536"/>
    </location>
</feature>
<feature type="region of interest" description="Disordered" evidence="1">
    <location>
        <begin position="760"/>
        <end position="782"/>
    </location>
</feature>
<dbReference type="VEuPathDB" id="ToxoDB:BESB_054950"/>
<proteinExistence type="predicted"/>
<keyword evidence="3" id="KW-1185">Reference proteome</keyword>
<feature type="region of interest" description="Disordered" evidence="1">
    <location>
        <begin position="509"/>
        <end position="546"/>
    </location>
</feature>
<feature type="region of interest" description="Disordered" evidence="1">
    <location>
        <begin position="708"/>
        <end position="730"/>
    </location>
</feature>
<dbReference type="GeneID" id="40310424"/>
<feature type="region of interest" description="Disordered" evidence="1">
    <location>
        <begin position="207"/>
        <end position="267"/>
    </location>
</feature>
<name>A0A2A9MF66_BESBE</name>
<feature type="compositionally biased region" description="Polar residues" evidence="1">
    <location>
        <begin position="369"/>
        <end position="388"/>
    </location>
</feature>
<evidence type="ECO:0000313" key="2">
    <source>
        <dbReference type="EMBL" id="PFH35844.1"/>
    </source>
</evidence>
<feature type="region of interest" description="Disordered" evidence="1">
    <location>
        <begin position="344"/>
        <end position="432"/>
    </location>
</feature>
<dbReference type="EMBL" id="NWUJ01000004">
    <property type="protein sequence ID" value="PFH35844.1"/>
    <property type="molecule type" value="Genomic_DNA"/>
</dbReference>
<gene>
    <name evidence="2" type="ORF">BESB_054950</name>
</gene>
<dbReference type="AlphaFoldDB" id="A0A2A9MF66"/>
<dbReference type="KEGG" id="bbes:BESB_054950"/>
<evidence type="ECO:0000256" key="1">
    <source>
        <dbReference type="SAM" id="MobiDB-lite"/>
    </source>
</evidence>
<dbReference type="RefSeq" id="XP_029219853.1">
    <property type="nucleotide sequence ID" value="XM_029363930.1"/>
</dbReference>
<comment type="caution">
    <text evidence="2">The sequence shown here is derived from an EMBL/GenBank/DDBJ whole genome shotgun (WGS) entry which is preliminary data.</text>
</comment>
<feature type="compositionally biased region" description="Polar residues" evidence="1">
    <location>
        <begin position="253"/>
        <end position="265"/>
    </location>
</feature>
<organism evidence="2 3">
    <name type="scientific">Besnoitia besnoiti</name>
    <name type="common">Apicomplexan protozoan</name>
    <dbReference type="NCBI Taxonomy" id="94643"/>
    <lineage>
        <taxon>Eukaryota</taxon>
        <taxon>Sar</taxon>
        <taxon>Alveolata</taxon>
        <taxon>Apicomplexa</taxon>
        <taxon>Conoidasida</taxon>
        <taxon>Coccidia</taxon>
        <taxon>Eucoccidiorida</taxon>
        <taxon>Eimeriorina</taxon>
        <taxon>Sarcocystidae</taxon>
        <taxon>Besnoitia</taxon>
    </lineage>
</organism>
<protein>
    <submittedName>
        <fullName evidence="2">Uncharacterized protein</fullName>
    </submittedName>
</protein>